<reference evidence="2" key="1">
    <citation type="submission" date="2022-11" db="UniProtKB">
        <authorList>
            <consortium name="WormBaseParasite"/>
        </authorList>
    </citation>
    <scope>IDENTIFICATION</scope>
</reference>
<evidence type="ECO:0000313" key="1">
    <source>
        <dbReference type="Proteomes" id="UP000887580"/>
    </source>
</evidence>
<sequence length="997" mass="112465">MTGIISGQLNPRNKDAIDWHPKGLVGYGCHTVLTVVDVSSYKTIQTLCGHEKTINLVKFGLQESLDENAYGLKCVSSDISGKLIVWAVIQGKKETSFQKPGDEVIQMQWYTNYDFYTDLLLTLHASNTLVLWNTKNGEKFWILNFSSKIFDFGIDPRNYTNIAFAATNSIVMFLKNVTISDTPILSDTNLQTIKFSDEGSSSDENQIVQIAFHKAYEDLLFAIFPSKVVLLHTESKQIISTVNTENMFPLCRILPCSERDAFYLVHSNGVISFWRAFIQNHKDRFIAELSYDQVSYNDAQRFFSKNRIFGAQLCPTTESTLGLLFNSGKLVFYQLNHNDQITILPYRVQSLADMTPFDTSKENKSDKLCFMQSGMVPSLGSNATTVRIRPMDNIQMSSSQFGGKHLAALGSSTGCIQFIDVFTGKLEKELNIHNCAVKCLEWAGCDYIVSAAYSSSITANGSVRNDIFVTNILTGAKSRLRPEADESPVQLLRISFYQRYLAIAFRNDPLEIWDLFSNRLLRRMSRKCPIIVDMAWSGKHHNKKQTENDSHIFRENLVVLDNENHLYHVIVKGLHVRDGKEVNTQWKAGSPPIKCMSWKDDLLAFGDVNGYLRIWDLSKRTLHQVNSASLTGPIMRCAFSRLFGDSTIVVQYAKGIVMFDALCLKQSSYLLVTESTLLDVDMFGVTPVCISAEGIFRFAANTTKNNCLSESEIPLFLSQKLTESAYAIADKPSDASLNPEDDESLWYFKQRMENEDELITRNIAAAKFGGNTPAYKLLQVTDCFKSKRQLPPSLSLFWQSKAFRKRAKELTKILLGTCKNAEQLDKAVEKAVVLKKFEWAKYALLNTEVAISAEAFRLNSFKGCLLNSQFDEEEPRCFIKMVATNLIAQNQISDGIILLFLIEQGIDACRFLASNGRYLESVQYSKMSKSTNKSSNTSPVDSDHFFSKWAELISEENSIMKMFAALIFASLGNWEKARELMLDGDDFVSRFSALVSS</sequence>
<dbReference type="Proteomes" id="UP000887580">
    <property type="component" value="Unplaced"/>
</dbReference>
<protein>
    <submittedName>
        <fullName evidence="2">WD repeat-containing protein 11</fullName>
    </submittedName>
</protein>
<proteinExistence type="predicted"/>
<dbReference type="WBParaSite" id="PS1159_v2.g19423.t1">
    <property type="protein sequence ID" value="PS1159_v2.g19423.t1"/>
    <property type="gene ID" value="PS1159_v2.g19423"/>
</dbReference>
<organism evidence="1 2">
    <name type="scientific">Panagrolaimus sp. PS1159</name>
    <dbReference type="NCBI Taxonomy" id="55785"/>
    <lineage>
        <taxon>Eukaryota</taxon>
        <taxon>Metazoa</taxon>
        <taxon>Ecdysozoa</taxon>
        <taxon>Nematoda</taxon>
        <taxon>Chromadorea</taxon>
        <taxon>Rhabditida</taxon>
        <taxon>Tylenchina</taxon>
        <taxon>Panagrolaimomorpha</taxon>
        <taxon>Panagrolaimoidea</taxon>
        <taxon>Panagrolaimidae</taxon>
        <taxon>Panagrolaimus</taxon>
    </lineage>
</organism>
<evidence type="ECO:0000313" key="2">
    <source>
        <dbReference type="WBParaSite" id="PS1159_v2.g19423.t1"/>
    </source>
</evidence>
<accession>A0AC35FNT5</accession>
<name>A0AC35FNT5_9BILA</name>